<dbReference type="Proteomes" id="UP001152649">
    <property type="component" value="Unassembled WGS sequence"/>
</dbReference>
<evidence type="ECO:0000313" key="2">
    <source>
        <dbReference type="Proteomes" id="UP001152649"/>
    </source>
</evidence>
<accession>A0A9W4NMR0</accession>
<organism evidence="1 2">
    <name type="scientific">Penicillium salamii</name>
    <dbReference type="NCBI Taxonomy" id="1612424"/>
    <lineage>
        <taxon>Eukaryota</taxon>
        <taxon>Fungi</taxon>
        <taxon>Dikarya</taxon>
        <taxon>Ascomycota</taxon>
        <taxon>Pezizomycotina</taxon>
        <taxon>Eurotiomycetes</taxon>
        <taxon>Eurotiomycetidae</taxon>
        <taxon>Eurotiales</taxon>
        <taxon>Aspergillaceae</taxon>
        <taxon>Penicillium</taxon>
    </lineage>
</organism>
<name>A0A9W4NMR0_9EURO</name>
<sequence length="175" mass="20346">MSLDEDFCFPFPRASLQAAETTLIAQQVWLLGTREVKRAIKRQHKPNARTASLVFTCQALRKYRYLLLGKRRALAKNNILRNYAHRMASKLTARDLAMLSLLAWHFDSKMVPLPRRLLIFFADPYKQFDTVCRSIYRSYTKMYVPDTLANFEGSLRKLLGLLERDVIRGDAVLFT</sequence>
<comment type="caution">
    <text evidence="1">The sequence shown here is derived from an EMBL/GenBank/DDBJ whole genome shotgun (WGS) entry which is preliminary data.</text>
</comment>
<protein>
    <submittedName>
        <fullName evidence="1">Uncharacterized protein</fullName>
    </submittedName>
</protein>
<dbReference type="OrthoDB" id="426293at2759"/>
<keyword evidence="2" id="KW-1185">Reference proteome</keyword>
<reference evidence="1" key="1">
    <citation type="submission" date="2021-07" db="EMBL/GenBank/DDBJ databases">
        <authorList>
            <person name="Branca A.L. A."/>
        </authorList>
    </citation>
    <scope>NUCLEOTIDE SEQUENCE</scope>
</reference>
<dbReference type="EMBL" id="CAJVPG010000288">
    <property type="protein sequence ID" value="CAG8388655.1"/>
    <property type="molecule type" value="Genomic_DNA"/>
</dbReference>
<evidence type="ECO:0000313" key="1">
    <source>
        <dbReference type="EMBL" id="CAG8388655.1"/>
    </source>
</evidence>
<dbReference type="AlphaFoldDB" id="A0A9W4NMR0"/>
<proteinExistence type="predicted"/>
<gene>
    <name evidence="1" type="ORF">PSALAMII_LOCUS6508</name>
</gene>